<comment type="caution">
    <text evidence="6">The sequence shown here is derived from an EMBL/GenBank/DDBJ whole genome shotgun (WGS) entry which is preliminary data.</text>
</comment>
<reference evidence="6 7" key="1">
    <citation type="submission" date="2020-08" db="EMBL/GenBank/DDBJ databases">
        <title>The Agave Microbiome: Exploring the role of microbial communities in plant adaptations to desert environments.</title>
        <authorList>
            <person name="Partida-Martinez L.P."/>
        </authorList>
    </citation>
    <scope>NUCLEOTIDE SEQUENCE [LARGE SCALE GENOMIC DNA]</scope>
    <source>
        <strain evidence="6 7">AS2.3</strain>
    </source>
</reference>
<dbReference type="GO" id="GO:0006351">
    <property type="term" value="P:DNA-templated transcription"/>
    <property type="evidence" value="ECO:0007669"/>
    <property type="project" value="TreeGrafter"/>
</dbReference>
<accession>A0A7Y9FPR3</accession>
<dbReference type="SUPFAM" id="SSF53850">
    <property type="entry name" value="Periplasmic binding protein-like II"/>
    <property type="match status" value="1"/>
</dbReference>
<dbReference type="GO" id="GO:0003700">
    <property type="term" value="F:DNA-binding transcription factor activity"/>
    <property type="evidence" value="ECO:0007669"/>
    <property type="project" value="InterPro"/>
</dbReference>
<keyword evidence="7" id="KW-1185">Reference proteome</keyword>
<evidence type="ECO:0000256" key="3">
    <source>
        <dbReference type="ARBA" id="ARBA00023125"/>
    </source>
</evidence>
<dbReference type="GO" id="GO:0043565">
    <property type="term" value="F:sequence-specific DNA binding"/>
    <property type="evidence" value="ECO:0007669"/>
    <property type="project" value="TreeGrafter"/>
</dbReference>
<keyword evidence="3 6" id="KW-0238">DNA-binding</keyword>
<dbReference type="InterPro" id="IPR058163">
    <property type="entry name" value="LysR-type_TF_proteobact-type"/>
</dbReference>
<dbReference type="Pfam" id="PF00126">
    <property type="entry name" value="HTH_1"/>
    <property type="match status" value="1"/>
</dbReference>
<dbReference type="InterPro" id="IPR005119">
    <property type="entry name" value="LysR_subst-bd"/>
</dbReference>
<dbReference type="FunFam" id="1.10.10.10:FF:000001">
    <property type="entry name" value="LysR family transcriptional regulator"/>
    <property type="match status" value="1"/>
</dbReference>
<evidence type="ECO:0000256" key="4">
    <source>
        <dbReference type="ARBA" id="ARBA00023163"/>
    </source>
</evidence>
<dbReference type="InterPro" id="IPR036388">
    <property type="entry name" value="WH-like_DNA-bd_sf"/>
</dbReference>
<organism evidence="6 7">
    <name type="scientific">Sphingomonas melonis</name>
    <dbReference type="NCBI Taxonomy" id="152682"/>
    <lineage>
        <taxon>Bacteria</taxon>
        <taxon>Pseudomonadati</taxon>
        <taxon>Pseudomonadota</taxon>
        <taxon>Alphaproteobacteria</taxon>
        <taxon>Sphingomonadales</taxon>
        <taxon>Sphingomonadaceae</taxon>
        <taxon>Sphingomonas</taxon>
    </lineage>
</organism>
<dbReference type="InterPro" id="IPR036390">
    <property type="entry name" value="WH_DNA-bd_sf"/>
</dbReference>
<dbReference type="AlphaFoldDB" id="A0A7Y9FPR3"/>
<dbReference type="Gene3D" id="1.10.10.10">
    <property type="entry name" value="Winged helix-like DNA-binding domain superfamily/Winged helix DNA-binding domain"/>
    <property type="match status" value="1"/>
</dbReference>
<dbReference type="Gene3D" id="3.40.190.290">
    <property type="match status" value="1"/>
</dbReference>
<proteinExistence type="inferred from homology"/>
<evidence type="ECO:0000259" key="5">
    <source>
        <dbReference type="PROSITE" id="PS50931"/>
    </source>
</evidence>
<evidence type="ECO:0000313" key="7">
    <source>
        <dbReference type="Proteomes" id="UP000517753"/>
    </source>
</evidence>
<dbReference type="Pfam" id="PF03466">
    <property type="entry name" value="LysR_substrate"/>
    <property type="match status" value="1"/>
</dbReference>
<dbReference type="CDD" id="cd08474">
    <property type="entry name" value="PBP2_CrgA_like_5"/>
    <property type="match status" value="1"/>
</dbReference>
<evidence type="ECO:0000313" key="6">
    <source>
        <dbReference type="EMBL" id="NYD90046.1"/>
    </source>
</evidence>
<feature type="domain" description="HTH lysR-type" evidence="5">
    <location>
        <begin position="8"/>
        <end position="64"/>
    </location>
</feature>
<keyword evidence="4" id="KW-0804">Transcription</keyword>
<dbReference type="RefSeq" id="WP_179508514.1">
    <property type="nucleotide sequence ID" value="NZ_JACCBY010000002.1"/>
</dbReference>
<evidence type="ECO:0000256" key="1">
    <source>
        <dbReference type="ARBA" id="ARBA00009437"/>
    </source>
</evidence>
<comment type="similarity">
    <text evidence="1">Belongs to the LysR transcriptional regulatory family.</text>
</comment>
<dbReference type="PANTHER" id="PTHR30537:SF1">
    <property type="entry name" value="HTH-TYPE TRANSCRIPTIONAL REGULATOR PGRR"/>
    <property type="match status" value="1"/>
</dbReference>
<keyword evidence="2" id="KW-0805">Transcription regulation</keyword>
<dbReference type="SUPFAM" id="SSF46785">
    <property type="entry name" value="Winged helix' DNA-binding domain"/>
    <property type="match status" value="1"/>
</dbReference>
<evidence type="ECO:0000256" key="2">
    <source>
        <dbReference type="ARBA" id="ARBA00023015"/>
    </source>
</evidence>
<dbReference type="InterPro" id="IPR000847">
    <property type="entry name" value="LysR_HTH_N"/>
</dbReference>
<dbReference type="Proteomes" id="UP000517753">
    <property type="component" value="Unassembled WGS sequence"/>
</dbReference>
<dbReference type="PANTHER" id="PTHR30537">
    <property type="entry name" value="HTH-TYPE TRANSCRIPTIONAL REGULATOR"/>
    <property type="match status" value="1"/>
</dbReference>
<sequence length="307" mass="33364">MALPNRADLADFTYVLAIARHRSFRRAGLELGVSASALSHALKALETRLGVRLFNRTARSVTPTAAGDQLLAAIDAPFAAIGEAVEQLNRFRDAPAGHIRLNVVADAAPLLLGPVMPVFMDRYPDVHVDIVASNRMVDVVAEGFDAGIRYGGTVPEDMIAQRLSPDLRWVVAASPAYLDRFGTPQRPEDLVRHRCIGIRLGDDRIYRWEFDGPDGETAITVDSQIIANETASMTAMAVHGAGLVYGTEPIFAPHLASGALRLVLTDHAVAGPGFCLYHPGRRQMPTGLRLLVDLIRELRPLGDWQHG</sequence>
<dbReference type="PROSITE" id="PS50931">
    <property type="entry name" value="HTH_LYSR"/>
    <property type="match status" value="1"/>
</dbReference>
<gene>
    <name evidence="6" type="ORF">HD841_001826</name>
</gene>
<protein>
    <submittedName>
        <fullName evidence="6">DNA-binding transcriptional LysR family regulator</fullName>
    </submittedName>
</protein>
<name>A0A7Y9FPR3_9SPHN</name>
<dbReference type="EMBL" id="JACCBY010000002">
    <property type="protein sequence ID" value="NYD90046.1"/>
    <property type="molecule type" value="Genomic_DNA"/>
</dbReference>